<evidence type="ECO:0000259" key="6">
    <source>
        <dbReference type="Pfam" id="PF08281"/>
    </source>
</evidence>
<keyword evidence="3" id="KW-0731">Sigma factor</keyword>
<dbReference type="GO" id="GO:0006352">
    <property type="term" value="P:DNA-templated transcription initiation"/>
    <property type="evidence" value="ECO:0007669"/>
    <property type="project" value="InterPro"/>
</dbReference>
<dbReference type="Proteomes" id="UP000199202">
    <property type="component" value="Unassembled WGS sequence"/>
</dbReference>
<dbReference type="InterPro" id="IPR013249">
    <property type="entry name" value="RNA_pol_sigma70_r4_t2"/>
</dbReference>
<feature type="domain" description="RNA polymerase sigma factor 70 region 4 type 2" evidence="6">
    <location>
        <begin position="129"/>
        <end position="179"/>
    </location>
</feature>
<keyword evidence="4" id="KW-0804">Transcription</keyword>
<dbReference type="CDD" id="cd06171">
    <property type="entry name" value="Sigma70_r4"/>
    <property type="match status" value="1"/>
</dbReference>
<dbReference type="InterPro" id="IPR007627">
    <property type="entry name" value="RNA_pol_sigma70_r2"/>
</dbReference>
<dbReference type="NCBIfam" id="TIGR02937">
    <property type="entry name" value="sigma70-ECF"/>
    <property type="match status" value="1"/>
</dbReference>
<dbReference type="Pfam" id="PF08281">
    <property type="entry name" value="Sigma70_r4_2"/>
    <property type="match status" value="1"/>
</dbReference>
<dbReference type="AlphaFoldDB" id="A0A1G9VRI8"/>
<dbReference type="InterPro" id="IPR014284">
    <property type="entry name" value="RNA_pol_sigma-70_dom"/>
</dbReference>
<name>A0A1G9VRI8_9ACTN</name>
<dbReference type="SUPFAM" id="SSF88659">
    <property type="entry name" value="Sigma3 and sigma4 domains of RNA polymerase sigma factors"/>
    <property type="match status" value="1"/>
</dbReference>
<evidence type="ECO:0000256" key="2">
    <source>
        <dbReference type="ARBA" id="ARBA00023015"/>
    </source>
</evidence>
<evidence type="ECO:0000313" key="7">
    <source>
        <dbReference type="EMBL" id="SDM74798.1"/>
    </source>
</evidence>
<gene>
    <name evidence="7" type="ORF">SAMN05421869_15423</name>
</gene>
<accession>A0A1G9VRI8</accession>
<proteinExistence type="inferred from homology"/>
<evidence type="ECO:0000256" key="1">
    <source>
        <dbReference type="ARBA" id="ARBA00010641"/>
    </source>
</evidence>
<protein>
    <submittedName>
        <fullName evidence="7">RNA polymerase sigma-70 factor, ECF subfamily</fullName>
    </submittedName>
</protein>
<dbReference type="InterPro" id="IPR013324">
    <property type="entry name" value="RNA_pol_sigma_r3/r4-like"/>
</dbReference>
<dbReference type="InterPro" id="IPR013325">
    <property type="entry name" value="RNA_pol_sigma_r2"/>
</dbReference>
<dbReference type="SUPFAM" id="SSF88946">
    <property type="entry name" value="Sigma2 domain of RNA polymerase sigma factors"/>
    <property type="match status" value="1"/>
</dbReference>
<keyword evidence="2" id="KW-0805">Transcription regulation</keyword>
<sequence length="195" mass="21795">MVTDTSPLVVDSEIITSSLDDPEKFAALFDRHAGTLYRYISFRLGPELAEDLVGETFLIAFRRRDAYDVSYRDARPWLLGIATKLITGQRRTEVSRYRALERQSPAQPVEGPEEAITRDLTAQGSRTVLLNALALLSRGDRDVLLLVAWSDMTYEEAAHALDIPVGTVKSRLNRARRKIRHALGGVNPLEGHDHG</sequence>
<comment type="similarity">
    <text evidence="1">Belongs to the sigma-70 factor family. ECF subfamily.</text>
</comment>
<evidence type="ECO:0000313" key="8">
    <source>
        <dbReference type="Proteomes" id="UP000199202"/>
    </source>
</evidence>
<dbReference type="PANTHER" id="PTHR43133">
    <property type="entry name" value="RNA POLYMERASE ECF-TYPE SIGMA FACTO"/>
    <property type="match status" value="1"/>
</dbReference>
<dbReference type="Gene3D" id="1.10.10.10">
    <property type="entry name" value="Winged helix-like DNA-binding domain superfamily/Winged helix DNA-binding domain"/>
    <property type="match status" value="1"/>
</dbReference>
<evidence type="ECO:0000256" key="4">
    <source>
        <dbReference type="ARBA" id="ARBA00023163"/>
    </source>
</evidence>
<dbReference type="PANTHER" id="PTHR43133:SF25">
    <property type="entry name" value="RNA POLYMERASE SIGMA FACTOR RFAY-RELATED"/>
    <property type="match status" value="1"/>
</dbReference>
<dbReference type="Gene3D" id="1.10.1740.10">
    <property type="match status" value="1"/>
</dbReference>
<dbReference type="EMBL" id="FNDJ01000054">
    <property type="protein sequence ID" value="SDM74798.1"/>
    <property type="molecule type" value="Genomic_DNA"/>
</dbReference>
<dbReference type="STRING" id="633440.SAMN05421869_15423"/>
<dbReference type="GO" id="GO:0016987">
    <property type="term" value="F:sigma factor activity"/>
    <property type="evidence" value="ECO:0007669"/>
    <property type="project" value="UniProtKB-KW"/>
</dbReference>
<dbReference type="InterPro" id="IPR036388">
    <property type="entry name" value="WH-like_DNA-bd_sf"/>
</dbReference>
<dbReference type="OrthoDB" id="5518337at2"/>
<dbReference type="Pfam" id="PF04542">
    <property type="entry name" value="Sigma70_r2"/>
    <property type="match status" value="1"/>
</dbReference>
<evidence type="ECO:0000256" key="3">
    <source>
        <dbReference type="ARBA" id="ARBA00023082"/>
    </source>
</evidence>
<dbReference type="RefSeq" id="WP_090947228.1">
    <property type="nucleotide sequence ID" value="NZ_FNDJ01000054.1"/>
</dbReference>
<organism evidence="7 8">
    <name type="scientific">Nonomuraea jiangxiensis</name>
    <dbReference type="NCBI Taxonomy" id="633440"/>
    <lineage>
        <taxon>Bacteria</taxon>
        <taxon>Bacillati</taxon>
        <taxon>Actinomycetota</taxon>
        <taxon>Actinomycetes</taxon>
        <taxon>Streptosporangiales</taxon>
        <taxon>Streptosporangiaceae</taxon>
        <taxon>Nonomuraea</taxon>
    </lineage>
</organism>
<feature type="domain" description="RNA polymerase sigma-70 region 2" evidence="5">
    <location>
        <begin position="28"/>
        <end position="92"/>
    </location>
</feature>
<dbReference type="GO" id="GO:0003677">
    <property type="term" value="F:DNA binding"/>
    <property type="evidence" value="ECO:0007669"/>
    <property type="project" value="InterPro"/>
</dbReference>
<dbReference type="InterPro" id="IPR039425">
    <property type="entry name" value="RNA_pol_sigma-70-like"/>
</dbReference>
<reference evidence="7 8" key="1">
    <citation type="submission" date="2016-10" db="EMBL/GenBank/DDBJ databases">
        <authorList>
            <person name="de Groot N.N."/>
        </authorList>
    </citation>
    <scope>NUCLEOTIDE SEQUENCE [LARGE SCALE GENOMIC DNA]</scope>
    <source>
        <strain evidence="7 8">CGMCC 4.6533</strain>
    </source>
</reference>
<keyword evidence="8" id="KW-1185">Reference proteome</keyword>
<evidence type="ECO:0000259" key="5">
    <source>
        <dbReference type="Pfam" id="PF04542"/>
    </source>
</evidence>